<dbReference type="InterPro" id="IPR025287">
    <property type="entry name" value="WAK_GUB"/>
</dbReference>
<comment type="similarity">
    <text evidence="14">Belongs to the RING-type zinc finger family. ATL subfamily.</text>
</comment>
<evidence type="ECO:0000256" key="2">
    <source>
        <dbReference type="ARBA" id="ARBA00004167"/>
    </source>
</evidence>
<feature type="domain" description="Wall-associated receptor kinase galacturonan-binding" evidence="17">
    <location>
        <begin position="22"/>
        <end position="86"/>
    </location>
</feature>
<name>A0AA88RAI8_9ASTE</name>
<dbReference type="InterPro" id="IPR046948">
    <property type="entry name" value="ATL20-22-like"/>
</dbReference>
<dbReference type="Pfam" id="PF13947">
    <property type="entry name" value="GUB_WAK_bind"/>
    <property type="match status" value="1"/>
</dbReference>
<evidence type="ECO:0000256" key="6">
    <source>
        <dbReference type="ARBA" id="ARBA00022692"/>
    </source>
</evidence>
<dbReference type="GO" id="GO:0008270">
    <property type="term" value="F:zinc ion binding"/>
    <property type="evidence" value="ECO:0007669"/>
    <property type="project" value="UniProtKB-KW"/>
</dbReference>
<keyword evidence="7" id="KW-0479">Metal-binding</keyword>
<comment type="caution">
    <text evidence="18">The sequence shown here is derived from an EMBL/GenBank/DDBJ whole genome shotgun (WGS) entry which is preliminary data.</text>
</comment>
<dbReference type="GO" id="GO:0030247">
    <property type="term" value="F:polysaccharide binding"/>
    <property type="evidence" value="ECO:0007669"/>
    <property type="project" value="InterPro"/>
</dbReference>
<evidence type="ECO:0000256" key="5">
    <source>
        <dbReference type="ARBA" id="ARBA00022679"/>
    </source>
</evidence>
<evidence type="ECO:0000256" key="3">
    <source>
        <dbReference type="ARBA" id="ARBA00004906"/>
    </source>
</evidence>
<feature type="signal peptide" evidence="16">
    <location>
        <begin position="1"/>
        <end position="17"/>
    </location>
</feature>
<evidence type="ECO:0000313" key="19">
    <source>
        <dbReference type="Proteomes" id="UP001187471"/>
    </source>
</evidence>
<keyword evidence="13 15" id="KW-0472">Membrane</keyword>
<dbReference type="Proteomes" id="UP001187471">
    <property type="component" value="Unassembled WGS sequence"/>
</dbReference>
<evidence type="ECO:0000256" key="10">
    <source>
        <dbReference type="ARBA" id="ARBA00022786"/>
    </source>
</evidence>
<evidence type="ECO:0000256" key="12">
    <source>
        <dbReference type="ARBA" id="ARBA00022989"/>
    </source>
</evidence>
<evidence type="ECO:0000256" key="8">
    <source>
        <dbReference type="ARBA" id="ARBA00022729"/>
    </source>
</evidence>
<sequence>MGVFIFFILFPFIFVDALDATCSSVKCGHDDLDIRFPFGVRGHHDQRCGHPGFELFCKQNKTIIHFPSYGDLVVKSISYDIKKLNLLDPKNCVHGVFLNLNLSLTPFEYYYVAKNFTYLNCSTRLSPSFDQVPCLSSSNYHVYVVESTSEVPASCKHVKTVAIPFAYTPYLSDNSFGLGLTWGTCRKDSGTGGGRPGFQSKFGHPRCFMLAHGKASSITVVIFMVALVIGVKTYSSKKLNKQTEKAHQEVEKLLGDRKALAAHI</sequence>
<dbReference type="AlphaFoldDB" id="A0AA88RAI8"/>
<evidence type="ECO:0000313" key="18">
    <source>
        <dbReference type="EMBL" id="KAK2981624.1"/>
    </source>
</evidence>
<evidence type="ECO:0000256" key="16">
    <source>
        <dbReference type="SAM" id="SignalP"/>
    </source>
</evidence>
<keyword evidence="11" id="KW-0862">Zinc</keyword>
<evidence type="ECO:0000256" key="1">
    <source>
        <dbReference type="ARBA" id="ARBA00000900"/>
    </source>
</evidence>
<evidence type="ECO:0000256" key="15">
    <source>
        <dbReference type="SAM" id="Phobius"/>
    </source>
</evidence>
<reference evidence="18" key="1">
    <citation type="submission" date="2022-12" db="EMBL/GenBank/DDBJ databases">
        <title>Draft genome assemblies for two species of Escallonia (Escalloniales).</title>
        <authorList>
            <person name="Chanderbali A."/>
            <person name="Dervinis C."/>
            <person name="Anghel I."/>
            <person name="Soltis D."/>
            <person name="Soltis P."/>
            <person name="Zapata F."/>
        </authorList>
    </citation>
    <scope>NUCLEOTIDE SEQUENCE</scope>
    <source>
        <strain evidence="18">UCBG92.1500</strain>
        <tissue evidence="18">Leaf</tissue>
    </source>
</reference>
<evidence type="ECO:0000259" key="17">
    <source>
        <dbReference type="Pfam" id="PF13947"/>
    </source>
</evidence>
<feature type="transmembrane region" description="Helical" evidence="15">
    <location>
        <begin position="215"/>
        <end position="235"/>
    </location>
</feature>
<organism evidence="18 19">
    <name type="scientific">Escallonia rubra</name>
    <dbReference type="NCBI Taxonomy" id="112253"/>
    <lineage>
        <taxon>Eukaryota</taxon>
        <taxon>Viridiplantae</taxon>
        <taxon>Streptophyta</taxon>
        <taxon>Embryophyta</taxon>
        <taxon>Tracheophyta</taxon>
        <taxon>Spermatophyta</taxon>
        <taxon>Magnoliopsida</taxon>
        <taxon>eudicotyledons</taxon>
        <taxon>Gunneridae</taxon>
        <taxon>Pentapetalae</taxon>
        <taxon>asterids</taxon>
        <taxon>campanulids</taxon>
        <taxon>Escalloniales</taxon>
        <taxon>Escalloniaceae</taxon>
        <taxon>Escallonia</taxon>
    </lineage>
</organism>
<evidence type="ECO:0000256" key="7">
    <source>
        <dbReference type="ARBA" id="ARBA00022723"/>
    </source>
</evidence>
<evidence type="ECO:0000256" key="11">
    <source>
        <dbReference type="ARBA" id="ARBA00022833"/>
    </source>
</evidence>
<comment type="subcellular location">
    <subcellularLocation>
        <location evidence="2">Membrane</location>
        <topology evidence="2">Single-pass membrane protein</topology>
    </subcellularLocation>
</comment>
<evidence type="ECO:0000256" key="4">
    <source>
        <dbReference type="ARBA" id="ARBA00012483"/>
    </source>
</evidence>
<dbReference type="PANTHER" id="PTHR46279:SF12">
    <property type="entry name" value="RING-TYPE E3 UBIQUITIN TRANSFERASE"/>
    <property type="match status" value="1"/>
</dbReference>
<keyword evidence="8 16" id="KW-0732">Signal</keyword>
<keyword evidence="9" id="KW-0863">Zinc-finger</keyword>
<keyword evidence="19" id="KW-1185">Reference proteome</keyword>
<evidence type="ECO:0000256" key="13">
    <source>
        <dbReference type="ARBA" id="ARBA00023136"/>
    </source>
</evidence>
<keyword evidence="6 15" id="KW-0812">Transmembrane</keyword>
<dbReference type="PANTHER" id="PTHR46279">
    <property type="entry name" value="RING/U-BOX SUPERFAMILY PROTEIN"/>
    <property type="match status" value="1"/>
</dbReference>
<gene>
    <name evidence="18" type="ORF">RJ640_012906</name>
</gene>
<dbReference type="EMBL" id="JAVXUO010001499">
    <property type="protein sequence ID" value="KAK2981624.1"/>
    <property type="molecule type" value="Genomic_DNA"/>
</dbReference>
<keyword evidence="5" id="KW-0808">Transferase</keyword>
<feature type="chain" id="PRO_5041676856" description="RING-type E3 ubiquitin transferase" evidence="16">
    <location>
        <begin position="18"/>
        <end position="264"/>
    </location>
</feature>
<comment type="catalytic activity">
    <reaction evidence="1">
        <text>S-ubiquitinyl-[E2 ubiquitin-conjugating enzyme]-L-cysteine + [acceptor protein]-L-lysine = [E2 ubiquitin-conjugating enzyme]-L-cysteine + N(6)-ubiquitinyl-[acceptor protein]-L-lysine.</text>
        <dbReference type="EC" id="2.3.2.27"/>
    </reaction>
</comment>
<dbReference type="EC" id="2.3.2.27" evidence="4"/>
<protein>
    <recommendedName>
        <fullName evidence="4">RING-type E3 ubiquitin transferase</fullName>
        <ecNumber evidence="4">2.3.2.27</ecNumber>
    </recommendedName>
</protein>
<keyword evidence="12 15" id="KW-1133">Transmembrane helix</keyword>
<evidence type="ECO:0000256" key="9">
    <source>
        <dbReference type="ARBA" id="ARBA00022771"/>
    </source>
</evidence>
<proteinExistence type="inferred from homology"/>
<dbReference type="GO" id="GO:0061630">
    <property type="term" value="F:ubiquitin protein ligase activity"/>
    <property type="evidence" value="ECO:0007669"/>
    <property type="project" value="UniProtKB-EC"/>
</dbReference>
<comment type="pathway">
    <text evidence="3">Protein modification; protein ubiquitination.</text>
</comment>
<dbReference type="GO" id="GO:0016020">
    <property type="term" value="C:membrane"/>
    <property type="evidence" value="ECO:0007669"/>
    <property type="project" value="UniProtKB-SubCell"/>
</dbReference>
<keyword evidence="10" id="KW-0833">Ubl conjugation pathway</keyword>
<accession>A0AA88RAI8</accession>
<evidence type="ECO:0000256" key="14">
    <source>
        <dbReference type="ARBA" id="ARBA00024209"/>
    </source>
</evidence>